<dbReference type="GeneID" id="28815906"/>
<keyword evidence="2" id="KW-1185">Reference proteome</keyword>
<gene>
    <name evidence="1" type="ORF">LY89DRAFT_249621</name>
</gene>
<organism evidence="1 2">
    <name type="scientific">Mollisia scopiformis</name>
    <name type="common">Conifer needle endophyte fungus</name>
    <name type="synonym">Phialocephala scopiformis</name>
    <dbReference type="NCBI Taxonomy" id="149040"/>
    <lineage>
        <taxon>Eukaryota</taxon>
        <taxon>Fungi</taxon>
        <taxon>Dikarya</taxon>
        <taxon>Ascomycota</taxon>
        <taxon>Pezizomycotina</taxon>
        <taxon>Leotiomycetes</taxon>
        <taxon>Helotiales</taxon>
        <taxon>Mollisiaceae</taxon>
        <taxon>Mollisia</taxon>
    </lineage>
</organism>
<evidence type="ECO:0000313" key="2">
    <source>
        <dbReference type="Proteomes" id="UP000070700"/>
    </source>
</evidence>
<proteinExistence type="predicted"/>
<dbReference type="RefSeq" id="XP_018065075.1">
    <property type="nucleotide sequence ID" value="XM_018206180.1"/>
</dbReference>
<evidence type="ECO:0000313" key="1">
    <source>
        <dbReference type="EMBL" id="KUJ10720.1"/>
    </source>
</evidence>
<reference evidence="1 2" key="1">
    <citation type="submission" date="2015-10" db="EMBL/GenBank/DDBJ databases">
        <title>Full genome of DAOMC 229536 Phialocephala scopiformis, a fungal endophyte of spruce producing the potent anti-insectan compound rugulosin.</title>
        <authorList>
            <consortium name="DOE Joint Genome Institute"/>
            <person name="Walker A.K."/>
            <person name="Frasz S.L."/>
            <person name="Seifert K.A."/>
            <person name="Miller J.D."/>
            <person name="Mondo S.J."/>
            <person name="Labutti K."/>
            <person name="Lipzen A."/>
            <person name="Dockter R."/>
            <person name="Kennedy M."/>
            <person name="Grigoriev I.V."/>
            <person name="Spatafora J.W."/>
        </authorList>
    </citation>
    <scope>NUCLEOTIDE SEQUENCE [LARGE SCALE GENOMIC DNA]</scope>
    <source>
        <strain evidence="1 2">CBS 120377</strain>
    </source>
</reference>
<sequence length="151" mass="17527">MLTHRRYYTPARLSSKPIKLRFEMANSRILSAFTVFIAVFLTYLTPTLALATDPKTGEIICIPTNNPNICQARVTIYYENGAWPYYSNADYPYNNHKYPDNYYDVWIDVFDPVCIHLGIAVGGQNSMYNPFWLISGSHADSVYQRSYLRRF</sequence>
<protein>
    <submittedName>
        <fullName evidence="1">Uncharacterized protein</fullName>
    </submittedName>
</protein>
<accession>A0A194WRW5</accession>
<dbReference type="Proteomes" id="UP000070700">
    <property type="component" value="Unassembled WGS sequence"/>
</dbReference>
<dbReference type="EMBL" id="KQ947428">
    <property type="protein sequence ID" value="KUJ10720.1"/>
    <property type="molecule type" value="Genomic_DNA"/>
</dbReference>
<dbReference type="InParanoid" id="A0A194WRW5"/>
<dbReference type="KEGG" id="psco:LY89DRAFT_249621"/>
<name>A0A194WRW5_MOLSC</name>
<dbReference type="AlphaFoldDB" id="A0A194WRW5"/>